<dbReference type="AlphaFoldDB" id="A0A286S2U9"/>
<dbReference type="EC" id="3.3.2.9" evidence="6"/>
<keyword evidence="6" id="KW-0472">Membrane</keyword>
<organism evidence="9">
    <name type="scientific">Nilaparvata lugens</name>
    <name type="common">Brown planthopper</name>
    <dbReference type="NCBI Taxonomy" id="108931"/>
    <lineage>
        <taxon>Eukaryota</taxon>
        <taxon>Metazoa</taxon>
        <taxon>Ecdysozoa</taxon>
        <taxon>Arthropoda</taxon>
        <taxon>Hexapoda</taxon>
        <taxon>Insecta</taxon>
        <taxon>Pterygota</taxon>
        <taxon>Neoptera</taxon>
        <taxon>Paraneoptera</taxon>
        <taxon>Hemiptera</taxon>
        <taxon>Auchenorrhyncha</taxon>
        <taxon>Fulgoroidea</taxon>
        <taxon>Delphacidae</taxon>
        <taxon>Delphacinae</taxon>
        <taxon>Nilaparvata</taxon>
    </lineage>
</organism>
<evidence type="ECO:0000259" key="8">
    <source>
        <dbReference type="Pfam" id="PF06441"/>
    </source>
</evidence>
<comment type="similarity">
    <text evidence="3 6">Belongs to the peptidase S33 family.</text>
</comment>
<feature type="domain" description="Epoxide hydrolase N-terminal" evidence="8">
    <location>
        <begin position="47"/>
        <end position="156"/>
    </location>
</feature>
<dbReference type="EMBL" id="KY807165">
    <property type="protein sequence ID" value="ASY01346.1"/>
    <property type="molecule type" value="mRNA"/>
</dbReference>
<comment type="function">
    <text evidence="6">Catalyzes juvenile hormone hydrolysis.</text>
</comment>
<dbReference type="GO" id="GO:0005789">
    <property type="term" value="C:endoplasmic reticulum membrane"/>
    <property type="evidence" value="ECO:0007669"/>
    <property type="project" value="UniProtKB-SubCell"/>
</dbReference>
<proteinExistence type="evidence at transcript level"/>
<keyword evidence="6" id="KW-0256">Endoplasmic reticulum</keyword>
<dbReference type="Pfam" id="PF06441">
    <property type="entry name" value="EHN"/>
    <property type="match status" value="1"/>
</dbReference>
<feature type="active site" description="Nucleophile" evidence="7">
    <location>
        <position position="222"/>
    </location>
</feature>
<dbReference type="PIRSF" id="PIRSF001112">
    <property type="entry name" value="Epoxide_hydrolase"/>
    <property type="match status" value="1"/>
</dbReference>
<dbReference type="PRINTS" id="PR00412">
    <property type="entry name" value="EPOXHYDRLASE"/>
</dbReference>
<dbReference type="GO" id="GO:0033961">
    <property type="term" value="F:cis-stilbene-oxide hydrolase activity"/>
    <property type="evidence" value="ECO:0007669"/>
    <property type="project" value="UniProtKB-UniRule"/>
</dbReference>
<dbReference type="SUPFAM" id="SSF53474">
    <property type="entry name" value="alpha/beta-Hydrolases"/>
    <property type="match status" value="1"/>
</dbReference>
<dbReference type="PANTHER" id="PTHR21661:SF35">
    <property type="entry name" value="EPOXIDE HYDROLASE"/>
    <property type="match status" value="1"/>
</dbReference>
<dbReference type="InterPro" id="IPR010497">
    <property type="entry name" value="Epoxide_hydro_N"/>
</dbReference>
<dbReference type="OrthoDB" id="7130006at2759"/>
<keyword evidence="4 6" id="KW-0058">Aromatic hydrocarbons catabolism</keyword>
<sequence length="454" mass="52106">MGFPVGKSIAVILLASISYQIYKVSLPPSMPQINLIYKKGQIETKKIEPFKINIPTQVIEDLNERLDKSRELTPPLHDSAFTYGFNSNKLKSIIHFWRNKYNWRQREKYLNSLPQFKTNIGSVEIHFIHAKPSQQTKLKTVPLILLHGWPGSVREFYELIPLLTTPQKDRDFVFEVIAPSLPGYGFSGKPTEKGYNTVIFAAMMNDLMVKLGFQKYYVQGGDWGAAIAANMAILYPERVLGLHSNMCFVNSPLEKLKKMIASIYPSLFIEEKFISKVYPAKEHFFELMLESGYFHLQATKPDTIGTALTDSPAGLAAYILEKFSTWTNKKYRDFPDGKLEEKFTLTNLLDNVMIYWVTGTITSSMRLYSEAFALNSTSHDLDRQPVVVPTICARFPHEVIFQPEFILRERYVNLTRVTDPPRGGHFAAFEEPQLMAEEIFSGFGEIQRRYYSKQ</sequence>
<reference evidence="9" key="1">
    <citation type="journal article" date="2017" name="J. Insect Physiol.">
        <title>Silencing of juvenile hormone epoxide hydrolase gene (Nljheh) enhances short wing formation in a macropterous strain of the brown planthopper, Nilaparvata lugens.</title>
        <authorList>
            <person name="Zhao J."/>
            <person name="Zhou Y."/>
            <person name="Li X."/>
            <person name="Cai W."/>
            <person name="Hua H."/>
        </authorList>
    </citation>
    <scope>NUCLEOTIDE SEQUENCE</scope>
</reference>
<evidence type="ECO:0000256" key="7">
    <source>
        <dbReference type="PIRSR" id="PIRSR001112-1"/>
    </source>
</evidence>
<dbReference type="PANTHER" id="PTHR21661">
    <property type="entry name" value="EPOXIDE HYDROLASE 1-RELATED"/>
    <property type="match status" value="1"/>
</dbReference>
<accession>A0A286S2U9</accession>
<comment type="catalytic activity">
    <reaction evidence="1 6">
        <text>1-(4-methoxyphenyl)-N-methyl-N-[(3-methyloxetan-3-yl)methyl]methanamine + H2O = 2-{[(4-methoxybenzyl)(methyl)amino]methyl}-2-methylpropane-1,3-diol</text>
        <dbReference type="Rhea" id="RHEA:55764"/>
        <dbReference type="ChEBI" id="CHEBI:15377"/>
        <dbReference type="ChEBI" id="CHEBI:139161"/>
        <dbReference type="ChEBI" id="CHEBI:139164"/>
        <dbReference type="EC" id="3.3.2.9"/>
    </reaction>
</comment>
<evidence type="ECO:0000256" key="6">
    <source>
        <dbReference type="PIRNR" id="PIRNR001112"/>
    </source>
</evidence>
<dbReference type="InterPro" id="IPR029058">
    <property type="entry name" value="AB_hydrolase_fold"/>
</dbReference>
<evidence type="ECO:0000313" key="9">
    <source>
        <dbReference type="EMBL" id="ASY01346.1"/>
    </source>
</evidence>
<dbReference type="Gene3D" id="3.40.50.1820">
    <property type="entry name" value="alpha/beta hydrolase"/>
    <property type="match status" value="1"/>
</dbReference>
<feature type="active site" description="Proton acceptor" evidence="7">
    <location>
        <position position="425"/>
    </location>
</feature>
<keyword evidence="5 6" id="KW-0378">Hydrolase</keyword>
<dbReference type="InterPro" id="IPR000639">
    <property type="entry name" value="Epox_hydrolase-like"/>
</dbReference>
<name>A0A286S2U9_NILLU</name>
<dbReference type="InterPro" id="IPR016292">
    <property type="entry name" value="Epoxide_hydrolase"/>
</dbReference>
<evidence type="ECO:0000256" key="3">
    <source>
        <dbReference type="ARBA" id="ARBA00010088"/>
    </source>
</evidence>
<comment type="subcellular location">
    <subcellularLocation>
        <location evidence="6">Endoplasmic reticulum membrane</location>
    </subcellularLocation>
    <subcellularLocation>
        <location evidence="2">Microsome membrane</location>
        <topology evidence="2">Single-pass membrane protein</topology>
    </subcellularLocation>
</comment>
<dbReference type="GO" id="GO:0097176">
    <property type="term" value="P:epoxide metabolic process"/>
    <property type="evidence" value="ECO:0007669"/>
    <property type="project" value="TreeGrafter"/>
</dbReference>
<evidence type="ECO:0000256" key="4">
    <source>
        <dbReference type="ARBA" id="ARBA00022797"/>
    </source>
</evidence>
<evidence type="ECO:0000256" key="1">
    <source>
        <dbReference type="ARBA" id="ARBA00000221"/>
    </source>
</evidence>
<protein>
    <recommendedName>
        <fullName evidence="6">Epoxide hydrolase</fullName>
        <ecNumber evidence="6">3.3.2.9</ecNumber>
    </recommendedName>
</protein>
<evidence type="ECO:0000256" key="5">
    <source>
        <dbReference type="ARBA" id="ARBA00022801"/>
    </source>
</evidence>
<feature type="active site" description="Proton donor" evidence="7">
    <location>
        <position position="368"/>
    </location>
</feature>
<comment type="catalytic activity">
    <reaction evidence="6">
        <text>cis-stilbene oxide + H2O = (1R,2R)-hydrobenzoin</text>
        <dbReference type="Rhea" id="RHEA:23900"/>
        <dbReference type="ChEBI" id="CHEBI:15377"/>
        <dbReference type="ChEBI" id="CHEBI:50004"/>
        <dbReference type="ChEBI" id="CHEBI:50014"/>
        <dbReference type="EC" id="3.3.2.9"/>
    </reaction>
</comment>
<evidence type="ECO:0000256" key="2">
    <source>
        <dbReference type="ARBA" id="ARBA00004111"/>
    </source>
</evidence>